<feature type="compositionally biased region" description="Gly residues" evidence="1">
    <location>
        <begin position="1"/>
        <end position="11"/>
    </location>
</feature>
<organism evidence="2">
    <name type="scientific">uncultured Gemmatimonadota bacterium</name>
    <dbReference type="NCBI Taxonomy" id="203437"/>
    <lineage>
        <taxon>Bacteria</taxon>
        <taxon>Pseudomonadati</taxon>
        <taxon>Gemmatimonadota</taxon>
        <taxon>environmental samples</taxon>
    </lineage>
</organism>
<reference evidence="2" key="1">
    <citation type="submission" date="2020-02" db="EMBL/GenBank/DDBJ databases">
        <authorList>
            <person name="Meier V. D."/>
        </authorList>
    </citation>
    <scope>NUCLEOTIDE SEQUENCE</scope>
    <source>
        <strain evidence="2">AVDCRST_MAG68</strain>
    </source>
</reference>
<evidence type="ECO:0000256" key="1">
    <source>
        <dbReference type="SAM" id="MobiDB-lite"/>
    </source>
</evidence>
<feature type="compositionally biased region" description="Basic and acidic residues" evidence="1">
    <location>
        <begin position="241"/>
        <end position="254"/>
    </location>
</feature>
<dbReference type="AlphaFoldDB" id="A0A6J4MWP5"/>
<feature type="region of interest" description="Disordered" evidence="1">
    <location>
        <begin position="233"/>
        <end position="325"/>
    </location>
</feature>
<feature type="region of interest" description="Disordered" evidence="1">
    <location>
        <begin position="167"/>
        <end position="205"/>
    </location>
</feature>
<feature type="region of interest" description="Disordered" evidence="1">
    <location>
        <begin position="380"/>
        <end position="406"/>
    </location>
</feature>
<evidence type="ECO:0000313" key="2">
    <source>
        <dbReference type="EMBL" id="CAA9370937.1"/>
    </source>
</evidence>
<feature type="region of interest" description="Disordered" evidence="1">
    <location>
        <begin position="1"/>
        <end position="36"/>
    </location>
</feature>
<sequence>GHGVRGHGGSPDGDPPAPVLRHEPGRRRADGGGPGVRVLGGATSLGPAVGARVGPVRAAAGAPGGAVRVGGGVRDLCVRAVADGAAPLAAGAGGGRGDGGGGAGVRGRLHRAQEPRAQPGMALGGHQPGGYHRAAAGLGVAGVGARGAGAAGGGAVRGQHALRVEIPAGGARDHARRAGRAPARAPPRRAPARAHPPGRSGAAADLDLRHRDGGVLRLHGGAGALSGRALRAHRAQHRLRVRVERGHLRADARARPGPRGGPPGRGAALPHRPGAAGGGAPPGPAHLAHPGCVGDRGDLAGAALRRPGGGDLPDPRGHGVHLPLRHLPPLAGDLVAGEGGDDGRAADLRRGHARAGAAVGGLVVRPPGHALPLLDQRRAGAGDDLLGAGDRGTHPRGPGREPHARL</sequence>
<accession>A0A6J4MWP5</accession>
<feature type="compositionally biased region" description="Basic and acidic residues" evidence="1">
    <location>
        <begin position="20"/>
        <end position="30"/>
    </location>
</feature>
<protein>
    <submittedName>
        <fullName evidence="2">Uncharacterized protein</fullName>
    </submittedName>
</protein>
<name>A0A6J4MWP5_9BACT</name>
<proteinExistence type="predicted"/>
<feature type="non-terminal residue" evidence="2">
    <location>
        <position position="406"/>
    </location>
</feature>
<dbReference type="EMBL" id="CADCTW010000244">
    <property type="protein sequence ID" value="CAA9370937.1"/>
    <property type="molecule type" value="Genomic_DNA"/>
</dbReference>
<feature type="non-terminal residue" evidence="2">
    <location>
        <position position="1"/>
    </location>
</feature>
<feature type="compositionally biased region" description="Low complexity" evidence="1">
    <location>
        <begin position="193"/>
        <end position="204"/>
    </location>
</feature>
<feature type="compositionally biased region" description="Low complexity" evidence="1">
    <location>
        <begin position="265"/>
        <end position="274"/>
    </location>
</feature>
<gene>
    <name evidence="2" type="ORF">AVDCRST_MAG68-5519</name>
</gene>